<dbReference type="EMBL" id="JAFMPM010000008">
    <property type="protein sequence ID" value="MBO0614179.1"/>
    <property type="molecule type" value="Genomic_DNA"/>
</dbReference>
<evidence type="ECO:0000313" key="2">
    <source>
        <dbReference type="EMBL" id="QTX12661.1"/>
    </source>
</evidence>
<proteinExistence type="predicted"/>
<evidence type="ECO:0000313" key="1">
    <source>
        <dbReference type="EMBL" id="MBO0614179.1"/>
    </source>
</evidence>
<gene>
    <name evidence="2" type="ORF">J1836_010195</name>
    <name evidence="1" type="ORF">J1836_14815</name>
</gene>
<dbReference type="RefSeq" id="WP_207251929.1">
    <property type="nucleotide sequence ID" value="NZ_JAFMPM010000008.1"/>
</dbReference>
<reference evidence="1 3" key="1">
    <citation type="submission" date="2021-03" db="EMBL/GenBank/DDBJ databases">
        <title>Draft genome and methylome analysis of Thiotrix fructosivoruns ATCC 49748.</title>
        <authorList>
            <person name="Fomenkov A."/>
            <person name="Grabovich M.Y."/>
            <person name="Roberts R.J."/>
        </authorList>
    </citation>
    <scope>NUCLEOTIDE SEQUENCE [LARGE SCALE GENOMIC DNA]</scope>
    <source>
        <strain evidence="1 3">ATCC 49748</strain>
    </source>
</reference>
<accession>A0A8B0SNN9</accession>
<protein>
    <submittedName>
        <fullName evidence="2">Uncharacterized protein</fullName>
    </submittedName>
</protein>
<evidence type="ECO:0000313" key="3">
    <source>
        <dbReference type="Proteomes" id="UP000664466"/>
    </source>
</evidence>
<sequence>MQAIKPEILPEILILIGEIDEFKGGWRAYQNLAPERLEALRRVATVESVDLLHPYRRRETD</sequence>
<organism evidence="2">
    <name type="scientific">Thiothrix fructosivorans</name>
    <dbReference type="NCBI Taxonomy" id="111770"/>
    <lineage>
        <taxon>Bacteria</taxon>
        <taxon>Pseudomonadati</taxon>
        <taxon>Pseudomonadota</taxon>
        <taxon>Gammaproteobacteria</taxon>
        <taxon>Thiotrichales</taxon>
        <taxon>Thiotrichaceae</taxon>
        <taxon>Thiothrix</taxon>
    </lineage>
</organism>
<dbReference type="EMBL" id="CP072748">
    <property type="protein sequence ID" value="QTX12661.1"/>
    <property type="molecule type" value="Genomic_DNA"/>
</dbReference>
<name>A0A8B0SNN9_9GAMM</name>
<dbReference type="Proteomes" id="UP000664466">
    <property type="component" value="Unassembled WGS sequence"/>
</dbReference>
<keyword evidence="3" id="KW-1185">Reference proteome</keyword>
<reference evidence="2" key="2">
    <citation type="submission" date="2021-04" db="EMBL/GenBank/DDBJ databases">
        <title>Complete Genome and methylome analysis of Thiothrix fructosivorans ATCC 49748.</title>
        <authorList>
            <person name="Fomenkov A."/>
            <person name="Sun L."/>
            <person name="Vincze T."/>
            <person name="Grabovich M.Y."/>
            <person name="Roberts R.J."/>
        </authorList>
    </citation>
    <scope>NUCLEOTIDE SEQUENCE</scope>
    <source>
        <strain evidence="2">ATCC 49748</strain>
    </source>
</reference>
<dbReference type="AlphaFoldDB" id="A0A8B0SNN9"/>